<dbReference type="AlphaFoldDB" id="H8GRK0"/>
<dbReference type="eggNOG" id="ENOG50330Q1">
    <property type="taxonomic scope" value="Bacteria"/>
</dbReference>
<sequence length="176" mass="19170">MDFLKLTIGERFESDLADEGMSILLNGGAPILAFKFSVSENDIENFLNGPVSFGLFADANVIFFLFKIDDFLDWSDLAFTIHLAQGESVDDDGSYLPFHLVLLESGTSIVKGLRIVTVSPAFRSALAKLVKQQAAERFDTIGYYQAIGGIYEAYPSAALMLKNAVVIECGGLTLPD</sequence>
<keyword evidence="2" id="KW-1185">Reference proteome</keyword>
<gene>
    <name evidence="1" type="ORF">Metal_4011</name>
</gene>
<dbReference type="HOGENOM" id="CLU_1508900_0_0_6"/>
<proteinExistence type="predicted"/>
<dbReference type="Proteomes" id="UP000005090">
    <property type="component" value="Plasmid pMETAL01"/>
</dbReference>
<protein>
    <submittedName>
        <fullName evidence="1">Uncharacterized protein</fullName>
    </submittedName>
</protein>
<organism evidence="1 2">
    <name type="scientific">Methylomicrobium album BG8</name>
    <dbReference type="NCBI Taxonomy" id="686340"/>
    <lineage>
        <taxon>Bacteria</taxon>
        <taxon>Pseudomonadati</taxon>
        <taxon>Pseudomonadota</taxon>
        <taxon>Gammaproteobacteria</taxon>
        <taxon>Methylococcales</taxon>
        <taxon>Methylococcaceae</taxon>
        <taxon>Methylomicrobium</taxon>
    </lineage>
</organism>
<evidence type="ECO:0000313" key="2">
    <source>
        <dbReference type="Proteomes" id="UP000005090"/>
    </source>
</evidence>
<keyword evidence="1" id="KW-0614">Plasmid</keyword>
<name>H8GRK0_METAL</name>
<dbReference type="EMBL" id="CM001476">
    <property type="protein sequence ID" value="EIC27842.1"/>
    <property type="molecule type" value="Genomic_DNA"/>
</dbReference>
<accession>H8GRK0</accession>
<geneLocation type="plasmid" evidence="1 2">
    <name>pMETAL01</name>
</geneLocation>
<reference evidence="1 2" key="1">
    <citation type="journal article" date="2013" name="Genome Announc.">
        <title>Genome Sequence of the Obligate Gammaproteobacterial Methanotroph Methylomicrobium album Strain BG8.</title>
        <authorList>
            <person name="Kits K.D."/>
            <person name="Kalyuzhnaya M.G."/>
            <person name="Klotz M.G."/>
            <person name="Jetten M.S."/>
            <person name="Op den Camp H.J."/>
            <person name="Vuilleumier S."/>
            <person name="Bringel F."/>
            <person name="Dispirito A.A."/>
            <person name="Murrell J.C."/>
            <person name="Bruce D."/>
            <person name="Cheng J.F."/>
            <person name="Copeland A."/>
            <person name="Goodwin L."/>
            <person name="Hauser L."/>
            <person name="Lajus A."/>
            <person name="Land M.L."/>
            <person name="Lapidus A."/>
            <person name="Lucas S."/>
            <person name="Medigue C."/>
            <person name="Pitluck S."/>
            <person name="Woyke T."/>
            <person name="Zeytun A."/>
            <person name="Stein L.Y."/>
        </authorList>
    </citation>
    <scope>NUCLEOTIDE SEQUENCE [LARGE SCALE GENOMIC DNA]</scope>
    <source>
        <strain evidence="1 2">BG8</strain>
        <plasmid evidence="1">pMETAL01</plasmid>
    </source>
</reference>
<evidence type="ECO:0000313" key="1">
    <source>
        <dbReference type="EMBL" id="EIC27842.1"/>
    </source>
</evidence>
<dbReference type="RefSeq" id="WP_005375200.1">
    <property type="nucleotide sequence ID" value="NZ_CM001476.1"/>
</dbReference>